<feature type="transmembrane region" description="Helical" evidence="7">
    <location>
        <begin position="206"/>
        <end position="227"/>
    </location>
</feature>
<dbReference type="AlphaFoldDB" id="A0A4Q7PN09"/>
<comment type="similarity">
    <text evidence="2">Belongs to the peptidase S54 family.</text>
</comment>
<evidence type="ECO:0000256" key="5">
    <source>
        <dbReference type="ARBA" id="ARBA00022989"/>
    </source>
</evidence>
<dbReference type="PANTHER" id="PTHR43731:SF14">
    <property type="entry name" value="PRESENILIN-ASSOCIATED RHOMBOID-LIKE PROTEIN, MITOCHONDRIAL"/>
    <property type="match status" value="1"/>
</dbReference>
<evidence type="ECO:0000256" key="7">
    <source>
        <dbReference type="SAM" id="Phobius"/>
    </source>
</evidence>
<feature type="transmembrane region" description="Helical" evidence="7">
    <location>
        <begin position="323"/>
        <end position="340"/>
    </location>
</feature>
<dbReference type="InterPro" id="IPR035952">
    <property type="entry name" value="Rhomboid-like_sf"/>
</dbReference>
<dbReference type="Pfam" id="PF01694">
    <property type="entry name" value="Rhomboid"/>
    <property type="match status" value="1"/>
</dbReference>
<keyword evidence="4" id="KW-0378">Hydrolase</keyword>
<proteinExistence type="inferred from homology"/>
<gene>
    <name evidence="9" type="ORF">EV209_1742</name>
</gene>
<evidence type="ECO:0000313" key="9">
    <source>
        <dbReference type="EMBL" id="RZT00433.1"/>
    </source>
</evidence>
<dbReference type="InterPro" id="IPR022764">
    <property type="entry name" value="Peptidase_S54_rhomboid_dom"/>
</dbReference>
<comment type="caution">
    <text evidence="9">The sequence shown here is derived from an EMBL/GenBank/DDBJ whole genome shotgun (WGS) entry which is preliminary data.</text>
</comment>
<organism evidence="9 10">
    <name type="scientific">Cuneatibacter caecimuris</name>
    <dbReference type="NCBI Taxonomy" id="1796618"/>
    <lineage>
        <taxon>Bacteria</taxon>
        <taxon>Bacillati</taxon>
        <taxon>Bacillota</taxon>
        <taxon>Clostridia</taxon>
        <taxon>Lachnospirales</taxon>
        <taxon>Lachnospiraceae</taxon>
        <taxon>Cuneatibacter</taxon>
    </lineage>
</organism>
<feature type="transmembrane region" description="Helical" evidence="7">
    <location>
        <begin position="298"/>
        <end position="317"/>
    </location>
</feature>
<evidence type="ECO:0000256" key="1">
    <source>
        <dbReference type="ARBA" id="ARBA00004141"/>
    </source>
</evidence>
<dbReference type="InterPro" id="IPR050925">
    <property type="entry name" value="Rhomboid_protease_S54"/>
</dbReference>
<keyword evidence="10" id="KW-1185">Reference proteome</keyword>
<dbReference type="GO" id="GO:0016020">
    <property type="term" value="C:membrane"/>
    <property type="evidence" value="ECO:0007669"/>
    <property type="project" value="UniProtKB-SubCell"/>
</dbReference>
<evidence type="ECO:0000256" key="3">
    <source>
        <dbReference type="ARBA" id="ARBA00022692"/>
    </source>
</evidence>
<keyword evidence="9" id="KW-0645">Protease</keyword>
<name>A0A4Q7PN09_9FIRM</name>
<feature type="transmembrane region" description="Helical" evidence="7">
    <location>
        <begin position="151"/>
        <end position="170"/>
    </location>
</feature>
<dbReference type="GO" id="GO:0006508">
    <property type="term" value="P:proteolysis"/>
    <property type="evidence" value="ECO:0007669"/>
    <property type="project" value="UniProtKB-KW"/>
</dbReference>
<dbReference type="GO" id="GO:0004252">
    <property type="term" value="F:serine-type endopeptidase activity"/>
    <property type="evidence" value="ECO:0007669"/>
    <property type="project" value="InterPro"/>
</dbReference>
<sequence length="346" mass="38305">MSDLKTAVKDQLLARKYTMVRTQNEEIIFFLKEAGGTVECLCLADDRGGALERFGYGFYDRLSVSIGEYIRNEWSRFSGDSFAQYNMLAVILTDNVVRSREQAGDSIFYWLVDEDTRRLVVYENQPGEYGPARDCIERALAGKGTEAWKELVTPVNTLLIAVNILIFAIMEMLGDTRSAAYVYHWGGLGISEFLTDPQWFRLITSAFLHFGVQHLFNNMLVLLVTGAQLEKLLGWKKYSMLYLLSAIGANAISLLWNIHTGDVMVVSAGASGAIFGVLGALLAILLRRRGHVDGISRNQLFLVIGFTLFHGISTAGVNNSAHIGGLITGFLLGAVLFRTGNRAARQ</sequence>
<protein>
    <submittedName>
        <fullName evidence="9">Membrane associated rhomboid family serine protease</fullName>
    </submittedName>
</protein>
<keyword evidence="6 7" id="KW-0472">Membrane</keyword>
<reference evidence="9 10" key="1">
    <citation type="submission" date="2019-02" db="EMBL/GenBank/DDBJ databases">
        <title>Genomic Encyclopedia of Type Strains, Phase IV (KMG-IV): sequencing the most valuable type-strain genomes for metagenomic binning, comparative biology and taxonomic classification.</title>
        <authorList>
            <person name="Goeker M."/>
        </authorList>
    </citation>
    <scope>NUCLEOTIDE SEQUENCE [LARGE SCALE GENOMIC DNA]</scope>
    <source>
        <strain evidence="9 10">DSM 29486</strain>
    </source>
</reference>
<dbReference type="SUPFAM" id="SSF144091">
    <property type="entry name" value="Rhomboid-like"/>
    <property type="match status" value="1"/>
</dbReference>
<evidence type="ECO:0000259" key="8">
    <source>
        <dbReference type="Pfam" id="PF01694"/>
    </source>
</evidence>
<keyword evidence="3 7" id="KW-0812">Transmembrane</keyword>
<dbReference type="PANTHER" id="PTHR43731">
    <property type="entry name" value="RHOMBOID PROTEASE"/>
    <property type="match status" value="1"/>
</dbReference>
<feature type="domain" description="Peptidase S54 rhomboid" evidence="8">
    <location>
        <begin position="197"/>
        <end position="338"/>
    </location>
</feature>
<feature type="transmembrane region" description="Helical" evidence="7">
    <location>
        <begin position="264"/>
        <end position="286"/>
    </location>
</feature>
<dbReference type="Gene3D" id="1.20.1540.10">
    <property type="entry name" value="Rhomboid-like"/>
    <property type="match status" value="1"/>
</dbReference>
<keyword evidence="5 7" id="KW-1133">Transmembrane helix</keyword>
<dbReference type="Proteomes" id="UP000292927">
    <property type="component" value="Unassembled WGS sequence"/>
</dbReference>
<evidence type="ECO:0000256" key="4">
    <source>
        <dbReference type="ARBA" id="ARBA00022801"/>
    </source>
</evidence>
<evidence type="ECO:0000313" key="10">
    <source>
        <dbReference type="Proteomes" id="UP000292927"/>
    </source>
</evidence>
<comment type="subcellular location">
    <subcellularLocation>
        <location evidence="1">Membrane</location>
        <topology evidence="1">Multi-pass membrane protein</topology>
    </subcellularLocation>
</comment>
<dbReference type="RefSeq" id="WP_130435049.1">
    <property type="nucleotide sequence ID" value="NZ_SGXF01000003.1"/>
</dbReference>
<accession>A0A4Q7PN09</accession>
<evidence type="ECO:0000256" key="2">
    <source>
        <dbReference type="ARBA" id="ARBA00009045"/>
    </source>
</evidence>
<feature type="transmembrane region" description="Helical" evidence="7">
    <location>
        <begin position="239"/>
        <end position="258"/>
    </location>
</feature>
<evidence type="ECO:0000256" key="6">
    <source>
        <dbReference type="ARBA" id="ARBA00023136"/>
    </source>
</evidence>
<dbReference type="OrthoDB" id="9813074at2"/>
<dbReference type="EMBL" id="SGXF01000003">
    <property type="protein sequence ID" value="RZT00433.1"/>
    <property type="molecule type" value="Genomic_DNA"/>
</dbReference>